<comment type="caution">
    <text evidence="12">The sequence shown here is derived from an EMBL/GenBank/DDBJ whole genome shotgun (WGS) entry which is preliminary data.</text>
</comment>
<dbReference type="InterPro" id="IPR001431">
    <property type="entry name" value="Pept_M16_Zn_BS"/>
</dbReference>
<evidence type="ECO:0000259" key="10">
    <source>
        <dbReference type="Pfam" id="PF00675"/>
    </source>
</evidence>
<keyword evidence="6" id="KW-0862">Zinc</keyword>
<evidence type="ECO:0000256" key="9">
    <source>
        <dbReference type="SAM" id="SignalP"/>
    </source>
</evidence>
<dbReference type="Proteomes" id="UP000811255">
    <property type="component" value="Unassembled WGS sequence"/>
</dbReference>
<feature type="domain" description="Peptidase M16 N-terminal" evidence="10">
    <location>
        <begin position="59"/>
        <end position="182"/>
    </location>
</feature>
<comment type="similarity">
    <text evidence="2 8">Belongs to the peptidase M16 family.</text>
</comment>
<keyword evidence="5" id="KW-0378">Hydrolase</keyword>
<keyword evidence="3" id="KW-0645">Protease</keyword>
<dbReference type="PANTHER" id="PTHR43690">
    <property type="entry name" value="NARDILYSIN"/>
    <property type="match status" value="1"/>
</dbReference>
<keyword evidence="7" id="KW-0482">Metalloprotease</keyword>
<accession>A0ABS5W3Y1</accession>
<evidence type="ECO:0000256" key="8">
    <source>
        <dbReference type="RuleBase" id="RU004447"/>
    </source>
</evidence>
<gene>
    <name evidence="12" type="ORF">KK137_08600</name>
</gene>
<keyword evidence="13" id="KW-1185">Reference proteome</keyword>
<feature type="domain" description="Peptidase M16 C-terminal" evidence="11">
    <location>
        <begin position="216"/>
        <end position="397"/>
    </location>
</feature>
<protein>
    <submittedName>
        <fullName evidence="12">Insulinase family protein</fullName>
    </submittedName>
</protein>
<evidence type="ECO:0000256" key="4">
    <source>
        <dbReference type="ARBA" id="ARBA00022723"/>
    </source>
</evidence>
<evidence type="ECO:0000313" key="12">
    <source>
        <dbReference type="EMBL" id="MBT2134389.1"/>
    </source>
</evidence>
<evidence type="ECO:0000313" key="13">
    <source>
        <dbReference type="Proteomes" id="UP000811255"/>
    </source>
</evidence>
<evidence type="ECO:0000256" key="3">
    <source>
        <dbReference type="ARBA" id="ARBA00022670"/>
    </source>
</evidence>
<dbReference type="InterPro" id="IPR007863">
    <property type="entry name" value="Peptidase_M16_C"/>
</dbReference>
<dbReference type="SUPFAM" id="SSF63411">
    <property type="entry name" value="LuxS/MPP-like metallohydrolase"/>
    <property type="match status" value="4"/>
</dbReference>
<dbReference type="RefSeq" id="WP_214535707.1">
    <property type="nucleotide sequence ID" value="NZ_JAHFVK010000001.1"/>
</dbReference>
<organism evidence="12 13">
    <name type="scientific">Croceibacterium selenioxidans</name>
    <dbReference type="NCBI Taxonomy" id="2838833"/>
    <lineage>
        <taxon>Bacteria</taxon>
        <taxon>Pseudomonadati</taxon>
        <taxon>Pseudomonadota</taxon>
        <taxon>Alphaproteobacteria</taxon>
        <taxon>Sphingomonadales</taxon>
        <taxon>Erythrobacteraceae</taxon>
        <taxon>Croceibacterium</taxon>
    </lineage>
</organism>
<comment type="cofactor">
    <cofactor evidence="1">
        <name>Zn(2+)</name>
        <dbReference type="ChEBI" id="CHEBI:29105"/>
    </cofactor>
</comment>
<feature type="signal peptide" evidence="9">
    <location>
        <begin position="1"/>
        <end position="20"/>
    </location>
</feature>
<dbReference type="Pfam" id="PF05193">
    <property type="entry name" value="Peptidase_M16_C"/>
    <property type="match status" value="2"/>
</dbReference>
<evidence type="ECO:0000256" key="6">
    <source>
        <dbReference type="ARBA" id="ARBA00022833"/>
    </source>
</evidence>
<evidence type="ECO:0000259" key="11">
    <source>
        <dbReference type="Pfam" id="PF05193"/>
    </source>
</evidence>
<sequence>MIRRSLFAAFLLATAVPALAQPAPVAPEHEWPFEKSDLPADPAYRFGRLDNGMRYIIRSNGTPAGQAMVQFWVNSGSVAETEEERGYAHFIEHMSFNGSTRVPEGEMVKLLEREGLAFGPDTNASTSFETTLYMLNLPRNDPALLDTALMLMRETASELTFSPEAVEREKGVVLSERRVRDTYDYRDTIDGLEFFYPGARFVGRMPIGTIEALQAATPEKLRALYQRIYRPENTAIIVVGDFDADKVEAEIREHFASWQPAPIVPETDPGPIPFDLAGQTDIYLDPALSEQITVSRHGPALDRTDTRAFREKNVRRQLGYGIINRRLQRLARSEDPPFRSAGVGTAEMFDAGRTSNLVVYAGEGEWRRALAAAQAEYRRALEFGFTEAEVAEQVANLRTSLENNVAGATTRSNANFITGAITLLEDGQVPTTPESALERFLGHLPEITPDSVLAALKEEFVPLDNPLIRFEGRTAPDGGAEALRAAWNEGMAVQLTAEDSVGLEAWGYTDFGTPGTVVSDTAEPLLGIRTLVFSNGLRLNLKKTDLQRDRISVQLNVDGGQMLNTREDPIATAMSSSLPIGGLGKHSTDELQSILAGRSVSFNLGTTDDTFVLNAGTTPRDLEVQLQVLTAAISDPGYRPQGESQYRRNIKAFFASRDATPESALANALGEIVSDGDPRFTLQPEQAYLGLSFAKLRDEIADRLSHGALELAIVGDFDEDQTIQLVARTLGALPQREADFRDYTGNRTRAFTTDRTPRVVRHDGAADQAIVRMSWPTRDDSDFEEVLKLDMLDRVMRIELTDKLREDLGKTYSPGVSASESDTYAGYGTFNIAASVDVREVDATRAAILETVRSLIDKPVDDDTLLRARKPLLEAYDNALKTNAGWMNLAYRAQSKAERIERFTMGKDRLAALTPADVQEMAAKYLQPDQRLEILVLPKEGS</sequence>
<evidence type="ECO:0000256" key="5">
    <source>
        <dbReference type="ARBA" id="ARBA00022801"/>
    </source>
</evidence>
<evidence type="ECO:0000256" key="7">
    <source>
        <dbReference type="ARBA" id="ARBA00023049"/>
    </source>
</evidence>
<reference evidence="12 13" key="1">
    <citation type="submission" date="2021-05" db="EMBL/GenBank/DDBJ databases">
        <title>Croceibacterium sp. LX-88 genome sequence.</title>
        <authorList>
            <person name="Luo X."/>
        </authorList>
    </citation>
    <scope>NUCLEOTIDE SEQUENCE [LARGE SCALE GENOMIC DNA]</scope>
    <source>
        <strain evidence="12 13">LX-88</strain>
    </source>
</reference>
<evidence type="ECO:0000256" key="2">
    <source>
        <dbReference type="ARBA" id="ARBA00007261"/>
    </source>
</evidence>
<dbReference type="Gene3D" id="3.30.830.10">
    <property type="entry name" value="Metalloenzyme, LuxS/M16 peptidase-like"/>
    <property type="match status" value="4"/>
</dbReference>
<name>A0ABS5W3Y1_9SPHN</name>
<evidence type="ECO:0000256" key="1">
    <source>
        <dbReference type="ARBA" id="ARBA00001947"/>
    </source>
</evidence>
<dbReference type="PROSITE" id="PS00143">
    <property type="entry name" value="INSULINASE"/>
    <property type="match status" value="1"/>
</dbReference>
<dbReference type="InterPro" id="IPR050626">
    <property type="entry name" value="Peptidase_M16"/>
</dbReference>
<keyword evidence="9" id="KW-0732">Signal</keyword>
<dbReference type="PANTHER" id="PTHR43690:SF17">
    <property type="entry name" value="PROTEIN YHJJ"/>
    <property type="match status" value="1"/>
</dbReference>
<proteinExistence type="inferred from homology"/>
<feature type="domain" description="Peptidase M16 C-terminal" evidence="11">
    <location>
        <begin position="692"/>
        <end position="870"/>
    </location>
</feature>
<dbReference type="Pfam" id="PF00675">
    <property type="entry name" value="Peptidase_M16"/>
    <property type="match status" value="1"/>
</dbReference>
<keyword evidence="4" id="KW-0479">Metal-binding</keyword>
<dbReference type="InterPro" id="IPR011765">
    <property type="entry name" value="Pept_M16_N"/>
</dbReference>
<feature type="chain" id="PRO_5047058381" evidence="9">
    <location>
        <begin position="21"/>
        <end position="942"/>
    </location>
</feature>
<dbReference type="InterPro" id="IPR011249">
    <property type="entry name" value="Metalloenz_LuxS/M16"/>
</dbReference>
<dbReference type="EMBL" id="JAHFVK010000001">
    <property type="protein sequence ID" value="MBT2134389.1"/>
    <property type="molecule type" value="Genomic_DNA"/>
</dbReference>